<evidence type="ECO:0000313" key="2">
    <source>
        <dbReference type="Proteomes" id="UP000824263"/>
    </source>
</evidence>
<reference evidence="1" key="2">
    <citation type="submission" date="2021-04" db="EMBL/GenBank/DDBJ databases">
        <authorList>
            <person name="Gilroy R."/>
        </authorList>
    </citation>
    <scope>NUCLEOTIDE SEQUENCE</scope>
    <source>
        <strain evidence="1">ChiSxjej1B13-11762</strain>
    </source>
</reference>
<evidence type="ECO:0000313" key="1">
    <source>
        <dbReference type="EMBL" id="HIW83664.1"/>
    </source>
</evidence>
<dbReference type="EMBL" id="DXGF01000092">
    <property type="protein sequence ID" value="HIW83664.1"/>
    <property type="molecule type" value="Genomic_DNA"/>
</dbReference>
<dbReference type="AlphaFoldDB" id="A0A9D1R9Y3"/>
<reference evidence="1" key="1">
    <citation type="journal article" date="2021" name="PeerJ">
        <title>Extensive microbial diversity within the chicken gut microbiome revealed by metagenomics and culture.</title>
        <authorList>
            <person name="Gilroy R."/>
            <person name="Ravi A."/>
            <person name="Getino M."/>
            <person name="Pursley I."/>
            <person name="Horton D.L."/>
            <person name="Alikhan N.F."/>
            <person name="Baker D."/>
            <person name="Gharbi K."/>
            <person name="Hall N."/>
            <person name="Watson M."/>
            <person name="Adriaenssens E.M."/>
            <person name="Foster-Nyarko E."/>
            <person name="Jarju S."/>
            <person name="Secka A."/>
            <person name="Antonio M."/>
            <person name="Oren A."/>
            <person name="Chaudhuri R.R."/>
            <person name="La Ragione R."/>
            <person name="Hildebrand F."/>
            <person name="Pallen M.J."/>
        </authorList>
    </citation>
    <scope>NUCLEOTIDE SEQUENCE</scope>
    <source>
        <strain evidence="1">ChiSxjej1B13-11762</strain>
    </source>
</reference>
<proteinExistence type="predicted"/>
<protein>
    <submittedName>
        <fullName evidence="1">Uncharacterized protein</fullName>
    </submittedName>
</protein>
<accession>A0A9D1R9Y3</accession>
<name>A0A9D1R9Y3_9FIRM</name>
<dbReference type="Proteomes" id="UP000824263">
    <property type="component" value="Unassembled WGS sequence"/>
</dbReference>
<sequence length="65" mass="7807">VALEKYFMKLLKILKPDIDKEISLKWLARYHAAGIMAIGTTLEEEEMDEERLREKLPVFYQYLFK</sequence>
<feature type="non-terminal residue" evidence="1">
    <location>
        <position position="1"/>
    </location>
</feature>
<gene>
    <name evidence="1" type="ORF">H9873_05005</name>
</gene>
<organism evidence="1 2">
    <name type="scientific">Candidatus Dorea gallistercoris</name>
    <dbReference type="NCBI Taxonomy" id="2838542"/>
    <lineage>
        <taxon>Bacteria</taxon>
        <taxon>Bacillati</taxon>
        <taxon>Bacillota</taxon>
        <taxon>Clostridia</taxon>
        <taxon>Lachnospirales</taxon>
        <taxon>Lachnospiraceae</taxon>
        <taxon>Dorea</taxon>
    </lineage>
</organism>
<comment type="caution">
    <text evidence="1">The sequence shown here is derived from an EMBL/GenBank/DDBJ whole genome shotgun (WGS) entry which is preliminary data.</text>
</comment>